<dbReference type="PROSITE" id="PS00211">
    <property type="entry name" value="ABC_TRANSPORTER_1"/>
    <property type="match status" value="1"/>
</dbReference>
<dbReference type="InterPro" id="IPR017871">
    <property type="entry name" value="ABC_transporter-like_CS"/>
</dbReference>
<feature type="region of interest" description="Disordered" evidence="5">
    <location>
        <begin position="571"/>
        <end position="604"/>
    </location>
</feature>
<feature type="transmembrane region" description="Helical" evidence="6">
    <location>
        <begin position="637"/>
        <end position="662"/>
    </location>
</feature>
<dbReference type="Pfam" id="PF00664">
    <property type="entry name" value="ABC_membrane"/>
    <property type="match status" value="2"/>
</dbReference>
<feature type="domain" description="ABC transmembrane type-1" evidence="8">
    <location>
        <begin position="639"/>
        <end position="731"/>
    </location>
</feature>
<feature type="transmembrane region" description="Helical" evidence="6">
    <location>
        <begin position="92"/>
        <end position="113"/>
    </location>
</feature>
<proteinExistence type="predicted"/>
<keyword evidence="3 6" id="KW-1133">Transmembrane helix</keyword>
<evidence type="ECO:0000256" key="3">
    <source>
        <dbReference type="ARBA" id="ARBA00022989"/>
    </source>
</evidence>
<dbReference type="GO" id="GO:0090374">
    <property type="term" value="P:oligopeptide export from mitochondrion"/>
    <property type="evidence" value="ECO:0007669"/>
    <property type="project" value="TreeGrafter"/>
</dbReference>
<reference evidence="9" key="1">
    <citation type="journal article" date="2021" name="J Fungi (Basel)">
        <title>Virulence traits and population genomics of the black yeast Aureobasidium melanogenum.</title>
        <authorList>
            <person name="Cernosa A."/>
            <person name="Sun X."/>
            <person name="Gostincar C."/>
            <person name="Fang C."/>
            <person name="Gunde-Cimerman N."/>
            <person name="Song Z."/>
        </authorList>
    </citation>
    <scope>NUCLEOTIDE SEQUENCE</scope>
    <source>
        <strain evidence="9">EXF-9911</strain>
    </source>
</reference>
<evidence type="ECO:0000256" key="5">
    <source>
        <dbReference type="SAM" id="MobiDB-lite"/>
    </source>
</evidence>
<dbReference type="InterPro" id="IPR036640">
    <property type="entry name" value="ABC1_TM_sf"/>
</dbReference>
<dbReference type="PROSITE" id="PS50929">
    <property type="entry name" value="ABC_TM1F"/>
    <property type="match status" value="2"/>
</dbReference>
<dbReference type="GO" id="GO:0016887">
    <property type="term" value="F:ATP hydrolysis activity"/>
    <property type="evidence" value="ECO:0007669"/>
    <property type="project" value="InterPro"/>
</dbReference>
<dbReference type="PANTHER" id="PTHR43394:SF1">
    <property type="entry name" value="ATP-BINDING CASSETTE SUB-FAMILY B MEMBER 10, MITOCHONDRIAL"/>
    <property type="match status" value="1"/>
</dbReference>
<dbReference type="Pfam" id="PF00005">
    <property type="entry name" value="ABC_tran"/>
    <property type="match status" value="1"/>
</dbReference>
<dbReference type="SUPFAM" id="SSF90123">
    <property type="entry name" value="ABC transporter transmembrane region"/>
    <property type="match status" value="2"/>
</dbReference>
<evidence type="ECO:0000256" key="1">
    <source>
        <dbReference type="ARBA" id="ARBA00004141"/>
    </source>
</evidence>
<dbReference type="GO" id="GO:0005743">
    <property type="term" value="C:mitochondrial inner membrane"/>
    <property type="evidence" value="ECO:0007669"/>
    <property type="project" value="TreeGrafter"/>
</dbReference>
<evidence type="ECO:0000313" key="9">
    <source>
        <dbReference type="EMBL" id="KAG9696191.1"/>
    </source>
</evidence>
<evidence type="ECO:0000256" key="6">
    <source>
        <dbReference type="SAM" id="Phobius"/>
    </source>
</evidence>
<dbReference type="CDD" id="cd18577">
    <property type="entry name" value="ABC_6TM_Pgp_ABCB1_D1_like"/>
    <property type="match status" value="1"/>
</dbReference>
<feature type="transmembrane region" description="Helical" evidence="6">
    <location>
        <begin position="682"/>
        <end position="705"/>
    </location>
</feature>
<feature type="transmembrane region" description="Helical" evidence="6">
    <location>
        <begin position="270"/>
        <end position="291"/>
    </location>
</feature>
<sequence length="741" mass="80965">MMPGVLWRRHWGLSRPGCMESLPNKPGTVFGYASTFDKAVFYSSACGALLAGAMNPLISVIQGRLVSGLNEFSAGSTTTTNLDSTVLQATNLYVYLSLTIFTLVFASTTGFYHCGERIATELRCAYPDAILRQDMSYHDQLAPGRASNRIMTDLGIIQEGISSKLSVALSAFAIFATAFVITFTMHWKLAALTLPFFAAMIIISTIAGRTSVQHHKAATRIYDSASSLAQEAIASTKHVHAYGLRNVLQRKFSNYLQAASKPDLDGRHTISTFIAWSNAMPCLLYPLVFWAGSVLLTREEVSVFDITTAAYAGVIGAFAIARVGPSAQTLIASMSSAKDVLETISHSSSQDPKSSHGLQPAQIVGNIEFHEKPALDKTDIAALNLGWLRRNIGFVSQEPSLFNTTIYENIRYGFINTQDVLSEKEISDRIISAAKDAYAHDFIMALPDGYQSIVGESGTRLSGGQRQRIAIARAIVRNPAILLLDEATSALDSRSEELVQKALDKAMGHRTSIVIAHRLSTIHNADNIVVTSAGKVVEQGSRDQLLANGGIYHDMELKERTKMNMQKQYNVSSNKLDKNLEKETSQYDDSVGEPDEKAHAVCDDSESDIDSQVAQARFSIGQTLKFLYKLNKPESRLLFTGLFSAAVAGLSYPTQSIIMSRIWEAFALPKSKFAQLEANVSYYANLYLLMAAVAMISWSGVGFAFGRSTIALARRIKARTFDAILSQDISFSMPTIIPLGH</sequence>
<dbReference type="Gene3D" id="3.40.50.300">
    <property type="entry name" value="P-loop containing nucleotide triphosphate hydrolases"/>
    <property type="match status" value="1"/>
</dbReference>
<dbReference type="SUPFAM" id="SSF52540">
    <property type="entry name" value="P-loop containing nucleoside triphosphate hydrolases"/>
    <property type="match status" value="1"/>
</dbReference>
<evidence type="ECO:0000259" key="8">
    <source>
        <dbReference type="PROSITE" id="PS50929"/>
    </source>
</evidence>
<feature type="non-terminal residue" evidence="9">
    <location>
        <position position="1"/>
    </location>
</feature>
<keyword evidence="2 6" id="KW-0812">Transmembrane</keyword>
<dbReference type="Gene3D" id="1.20.1560.10">
    <property type="entry name" value="ABC transporter type 1, transmembrane domain"/>
    <property type="match status" value="2"/>
</dbReference>
<accession>A0A9P8ESD3</accession>
<dbReference type="AlphaFoldDB" id="A0A9P8ESD3"/>
<dbReference type="PANTHER" id="PTHR43394">
    <property type="entry name" value="ATP-DEPENDENT PERMEASE MDL1, MITOCHONDRIAL"/>
    <property type="match status" value="1"/>
</dbReference>
<comment type="subcellular location">
    <subcellularLocation>
        <location evidence="1">Membrane</location>
        <topology evidence="1">Multi-pass membrane protein</topology>
    </subcellularLocation>
</comment>
<comment type="caution">
    <text evidence="9">The sequence shown here is derived from an EMBL/GenBank/DDBJ whole genome shotgun (WGS) entry which is preliminary data.</text>
</comment>
<evidence type="ECO:0000256" key="4">
    <source>
        <dbReference type="ARBA" id="ARBA00023136"/>
    </source>
</evidence>
<dbReference type="Proteomes" id="UP000779574">
    <property type="component" value="Unassembled WGS sequence"/>
</dbReference>
<feature type="domain" description="ABC transmembrane type-1" evidence="8">
    <location>
        <begin position="44"/>
        <end position="332"/>
    </location>
</feature>
<protein>
    <submittedName>
        <fullName evidence="9">ABC multidrug transporter</fullName>
    </submittedName>
</protein>
<dbReference type="InterPro" id="IPR027417">
    <property type="entry name" value="P-loop_NTPase"/>
</dbReference>
<dbReference type="GO" id="GO:0005524">
    <property type="term" value="F:ATP binding"/>
    <property type="evidence" value="ECO:0007669"/>
    <property type="project" value="InterPro"/>
</dbReference>
<keyword evidence="4 6" id="KW-0472">Membrane</keyword>
<organism evidence="9 10">
    <name type="scientific">Aureobasidium melanogenum</name>
    <name type="common">Aureobasidium pullulans var. melanogenum</name>
    <dbReference type="NCBI Taxonomy" id="46634"/>
    <lineage>
        <taxon>Eukaryota</taxon>
        <taxon>Fungi</taxon>
        <taxon>Dikarya</taxon>
        <taxon>Ascomycota</taxon>
        <taxon>Pezizomycotina</taxon>
        <taxon>Dothideomycetes</taxon>
        <taxon>Dothideomycetidae</taxon>
        <taxon>Dothideales</taxon>
        <taxon>Saccotheciaceae</taxon>
        <taxon>Aureobasidium</taxon>
    </lineage>
</organism>
<evidence type="ECO:0000256" key="2">
    <source>
        <dbReference type="ARBA" id="ARBA00022692"/>
    </source>
</evidence>
<dbReference type="PROSITE" id="PS50893">
    <property type="entry name" value="ABC_TRANSPORTER_2"/>
    <property type="match status" value="1"/>
</dbReference>
<dbReference type="InterPro" id="IPR011527">
    <property type="entry name" value="ABC1_TM_dom"/>
</dbReference>
<dbReference type="OrthoDB" id="6500128at2759"/>
<feature type="compositionally biased region" description="Basic and acidic residues" evidence="5">
    <location>
        <begin position="575"/>
        <end position="585"/>
    </location>
</feature>
<reference evidence="9" key="2">
    <citation type="submission" date="2021-08" db="EMBL/GenBank/DDBJ databases">
        <authorList>
            <person name="Gostincar C."/>
            <person name="Sun X."/>
            <person name="Song Z."/>
            <person name="Gunde-Cimerman N."/>
        </authorList>
    </citation>
    <scope>NUCLEOTIDE SEQUENCE</scope>
    <source>
        <strain evidence="9">EXF-9911</strain>
    </source>
</reference>
<dbReference type="EMBL" id="JAHFXF010000109">
    <property type="protein sequence ID" value="KAG9696191.1"/>
    <property type="molecule type" value="Genomic_DNA"/>
</dbReference>
<dbReference type="GO" id="GO:0015421">
    <property type="term" value="F:ABC-type oligopeptide transporter activity"/>
    <property type="evidence" value="ECO:0007669"/>
    <property type="project" value="TreeGrafter"/>
</dbReference>
<feature type="domain" description="ABC transporter" evidence="7">
    <location>
        <begin position="321"/>
        <end position="558"/>
    </location>
</feature>
<feature type="transmembrane region" description="Helical" evidence="6">
    <location>
        <begin position="39"/>
        <end position="61"/>
    </location>
</feature>
<dbReference type="InterPro" id="IPR039421">
    <property type="entry name" value="Type_1_exporter"/>
</dbReference>
<gene>
    <name evidence="9" type="ORF">KCU76_g3909</name>
</gene>
<evidence type="ECO:0000259" key="7">
    <source>
        <dbReference type="PROSITE" id="PS50893"/>
    </source>
</evidence>
<feature type="transmembrane region" description="Helical" evidence="6">
    <location>
        <begin position="189"/>
        <end position="207"/>
    </location>
</feature>
<name>A0A9P8ESD3_AURME</name>
<feature type="transmembrane region" description="Helical" evidence="6">
    <location>
        <begin position="165"/>
        <end position="183"/>
    </location>
</feature>
<dbReference type="InterPro" id="IPR003439">
    <property type="entry name" value="ABC_transporter-like_ATP-bd"/>
</dbReference>
<feature type="transmembrane region" description="Helical" evidence="6">
    <location>
        <begin position="303"/>
        <end position="324"/>
    </location>
</feature>
<evidence type="ECO:0000313" key="10">
    <source>
        <dbReference type="Proteomes" id="UP000779574"/>
    </source>
</evidence>